<sequence>MSRVLTFGTVLLVLVSGAGGVVAADAAASPFGNGTTGTSQAVTAQQSASDRSAAAQAKGNKGKSRNGNLRFDFQIRNVERCGLTCRDVTVTATNTKNTTARNVTFVTKMYAGGNGDNLVWRGNETFRKVEPGETKRVTKRVNLGLFEAAQVRQNGGFVTAKTNVTWDSGNESFSERRKVT</sequence>
<protein>
    <recommendedName>
        <fullName evidence="4">DUF11 domain-containing protein</fullName>
    </recommendedName>
</protein>
<evidence type="ECO:0008006" key="4">
    <source>
        <dbReference type="Google" id="ProtNLM"/>
    </source>
</evidence>
<evidence type="ECO:0000313" key="3">
    <source>
        <dbReference type="Proteomes" id="UP001596408"/>
    </source>
</evidence>
<keyword evidence="3" id="KW-1185">Reference proteome</keyword>
<feature type="region of interest" description="Disordered" evidence="1">
    <location>
        <begin position="33"/>
        <end position="66"/>
    </location>
</feature>
<evidence type="ECO:0000256" key="1">
    <source>
        <dbReference type="SAM" id="MobiDB-lite"/>
    </source>
</evidence>
<reference evidence="2 3" key="1">
    <citation type="journal article" date="2019" name="Int. J. Syst. Evol. Microbiol.">
        <title>The Global Catalogue of Microorganisms (GCM) 10K type strain sequencing project: providing services to taxonomists for standard genome sequencing and annotation.</title>
        <authorList>
            <consortium name="The Broad Institute Genomics Platform"/>
            <consortium name="The Broad Institute Genome Sequencing Center for Infectious Disease"/>
            <person name="Wu L."/>
            <person name="Ma J."/>
        </authorList>
    </citation>
    <scope>NUCLEOTIDE SEQUENCE [LARGE SCALE GENOMIC DNA]</scope>
    <source>
        <strain evidence="2 3">YIM 94188</strain>
    </source>
</reference>
<feature type="compositionally biased region" description="Low complexity" evidence="1">
    <location>
        <begin position="44"/>
        <end position="57"/>
    </location>
</feature>
<proteinExistence type="predicted"/>
<evidence type="ECO:0000313" key="2">
    <source>
        <dbReference type="EMBL" id="MFC6826640.1"/>
    </source>
</evidence>
<feature type="compositionally biased region" description="Polar residues" evidence="1">
    <location>
        <begin position="33"/>
        <end position="43"/>
    </location>
</feature>
<name>A0ABD5U168_9EURY</name>
<gene>
    <name evidence="2" type="ORF">ACFQEV_16815</name>
</gene>
<accession>A0ABD5U168</accession>
<dbReference type="AlphaFoldDB" id="A0ABD5U168"/>
<dbReference type="EMBL" id="JBHSXH010000015">
    <property type="protein sequence ID" value="MFC6826640.1"/>
    <property type="molecule type" value="Genomic_DNA"/>
</dbReference>
<dbReference type="Proteomes" id="UP001596408">
    <property type="component" value="Unassembled WGS sequence"/>
</dbReference>
<dbReference type="RefSeq" id="WP_379698549.1">
    <property type="nucleotide sequence ID" value="NZ_JBHSXH010000015.1"/>
</dbReference>
<organism evidence="2 3">
    <name type="scientific">Halopelagius fulvigenes</name>
    <dbReference type="NCBI Taxonomy" id="1198324"/>
    <lineage>
        <taxon>Archaea</taxon>
        <taxon>Methanobacteriati</taxon>
        <taxon>Methanobacteriota</taxon>
        <taxon>Stenosarchaea group</taxon>
        <taxon>Halobacteria</taxon>
        <taxon>Halobacteriales</taxon>
        <taxon>Haloferacaceae</taxon>
    </lineage>
</organism>
<comment type="caution">
    <text evidence="2">The sequence shown here is derived from an EMBL/GenBank/DDBJ whole genome shotgun (WGS) entry which is preliminary data.</text>
</comment>